<comment type="similarity">
    <text evidence="1">Belongs to the AfsR/DnrI/RedD regulatory family.</text>
</comment>
<dbReference type="GO" id="GO:0000160">
    <property type="term" value="P:phosphorelay signal transduction system"/>
    <property type="evidence" value="ECO:0007669"/>
    <property type="project" value="InterPro"/>
</dbReference>
<dbReference type="InterPro" id="IPR051677">
    <property type="entry name" value="AfsR-DnrI-RedD_regulator"/>
</dbReference>
<dbReference type="SMART" id="SM00862">
    <property type="entry name" value="Trans_reg_C"/>
    <property type="match status" value="1"/>
</dbReference>
<reference evidence="5 6" key="1">
    <citation type="submission" date="2016-06" db="EMBL/GenBank/DDBJ databases">
        <authorList>
            <person name="Kjaerup R.B."/>
            <person name="Dalgaard T.S."/>
            <person name="Juul-Madsen H.R."/>
        </authorList>
    </citation>
    <scope>NUCLEOTIDE SEQUENCE [LARGE SCALE GENOMIC DNA]</scope>
    <source>
        <strain evidence="5 6">DSM 45626</strain>
    </source>
</reference>
<dbReference type="Pfam" id="PF03704">
    <property type="entry name" value="BTAD"/>
    <property type="match status" value="1"/>
</dbReference>
<dbReference type="InterPro" id="IPR005158">
    <property type="entry name" value="BTAD"/>
</dbReference>
<keyword evidence="2" id="KW-0238">DNA-binding</keyword>
<evidence type="ECO:0000313" key="6">
    <source>
        <dbReference type="Proteomes" id="UP000199375"/>
    </source>
</evidence>
<protein>
    <submittedName>
        <fullName evidence="5">Transcriptional regulatory protein, C terminal</fullName>
    </submittedName>
</protein>
<dbReference type="InterPro" id="IPR011990">
    <property type="entry name" value="TPR-like_helical_dom_sf"/>
</dbReference>
<gene>
    <name evidence="5" type="ORF">GA0070558_12768</name>
</gene>
<dbReference type="SUPFAM" id="SSF48452">
    <property type="entry name" value="TPR-like"/>
    <property type="match status" value="1"/>
</dbReference>
<dbReference type="Gene3D" id="1.25.40.10">
    <property type="entry name" value="Tetratricopeptide repeat domain"/>
    <property type="match status" value="1"/>
</dbReference>
<dbReference type="GO" id="GO:0006355">
    <property type="term" value="P:regulation of DNA-templated transcription"/>
    <property type="evidence" value="ECO:0007669"/>
    <property type="project" value="InterPro"/>
</dbReference>
<dbReference type="EMBL" id="FMCW01000027">
    <property type="protein sequence ID" value="SCF09468.1"/>
    <property type="molecule type" value="Genomic_DNA"/>
</dbReference>
<feature type="domain" description="OmpR/PhoB-type" evidence="3">
    <location>
        <begin position="22"/>
        <end position="102"/>
    </location>
</feature>
<evidence type="ECO:0000313" key="5">
    <source>
        <dbReference type="EMBL" id="SCF09468.1"/>
    </source>
</evidence>
<evidence type="ECO:0000256" key="1">
    <source>
        <dbReference type="ARBA" id="ARBA00005820"/>
    </source>
</evidence>
<organism evidence="5 6">
    <name type="scientific">Micromonospora haikouensis</name>
    <dbReference type="NCBI Taxonomy" id="686309"/>
    <lineage>
        <taxon>Bacteria</taxon>
        <taxon>Bacillati</taxon>
        <taxon>Actinomycetota</taxon>
        <taxon>Actinomycetes</taxon>
        <taxon>Micromonosporales</taxon>
        <taxon>Micromonosporaceae</taxon>
        <taxon>Micromonospora</taxon>
    </lineage>
</organism>
<dbReference type="SUPFAM" id="SSF46894">
    <property type="entry name" value="C-terminal effector domain of the bipartite response regulators"/>
    <property type="match status" value="1"/>
</dbReference>
<dbReference type="SMART" id="SM01043">
    <property type="entry name" value="BTAD"/>
    <property type="match status" value="1"/>
</dbReference>
<dbReference type="InterPro" id="IPR001867">
    <property type="entry name" value="OmpR/PhoB-type_DNA-bd"/>
</dbReference>
<accession>A0A1C4XLW3</accession>
<sequence length="236" mass="25777">MSDIAVTSSAELLGGFRITIDGHTVTNWRAGKSQALVQYLLLHRGRPVSRDTLRSTLWPHLPPSAGATSVKAAVHGARRALCATGERHAAVRIASVDGGYLLEADQLRIDVATFERRIAAATAAVAAGDRVLAAGHLRRAVEVYRGDLLPAQDAEWAVAEREWCRVRALHALRLLSDLALESGDWWAAIRWNRRALEVDPYDPAAFTVLADCHRQLGITAAALRWDELAQSRLAQV</sequence>
<dbReference type="RefSeq" id="WP_091284074.1">
    <property type="nucleotide sequence ID" value="NZ_FMCW01000027.1"/>
</dbReference>
<dbReference type="InterPro" id="IPR036388">
    <property type="entry name" value="WH-like_DNA-bd_sf"/>
</dbReference>
<evidence type="ECO:0000256" key="2">
    <source>
        <dbReference type="ARBA" id="ARBA00023125"/>
    </source>
</evidence>
<dbReference type="InterPro" id="IPR016032">
    <property type="entry name" value="Sig_transdc_resp-reg_C-effctor"/>
</dbReference>
<feature type="domain" description="Bacterial transcriptional activator" evidence="4">
    <location>
        <begin position="109"/>
        <end position="229"/>
    </location>
</feature>
<dbReference type="Proteomes" id="UP000199375">
    <property type="component" value="Unassembled WGS sequence"/>
</dbReference>
<proteinExistence type="inferred from homology"/>
<dbReference type="Gene3D" id="1.10.10.10">
    <property type="entry name" value="Winged helix-like DNA-binding domain superfamily/Winged helix DNA-binding domain"/>
    <property type="match status" value="1"/>
</dbReference>
<dbReference type="AlphaFoldDB" id="A0A1C4XLW3"/>
<name>A0A1C4XLW3_9ACTN</name>
<dbReference type="PANTHER" id="PTHR35807">
    <property type="entry name" value="TRANSCRIPTIONAL REGULATOR REDD-RELATED"/>
    <property type="match status" value="1"/>
</dbReference>
<dbReference type="GO" id="GO:0003677">
    <property type="term" value="F:DNA binding"/>
    <property type="evidence" value="ECO:0007669"/>
    <property type="project" value="UniProtKB-KW"/>
</dbReference>
<evidence type="ECO:0000259" key="3">
    <source>
        <dbReference type="SMART" id="SM00862"/>
    </source>
</evidence>
<evidence type="ECO:0000259" key="4">
    <source>
        <dbReference type="SMART" id="SM01043"/>
    </source>
</evidence>